<proteinExistence type="predicted"/>
<comment type="caution">
    <text evidence="4">The sequence shown here is derived from an EMBL/GenBank/DDBJ whole genome shotgun (WGS) entry which is preliminary data.</text>
</comment>
<dbReference type="STRING" id="435908.IDSA_09605"/>
<dbReference type="Pfam" id="PF00702">
    <property type="entry name" value="Hydrolase"/>
    <property type="match status" value="1"/>
</dbReference>
<gene>
    <name evidence="4" type="ORF">IDSA_09605</name>
</gene>
<keyword evidence="3" id="KW-0460">Magnesium</keyword>
<evidence type="ECO:0000256" key="2">
    <source>
        <dbReference type="ARBA" id="ARBA00022801"/>
    </source>
</evidence>
<dbReference type="SFLD" id="SFLDG01129">
    <property type="entry name" value="C1.5:_HAD__Beta-PGM__Phosphata"/>
    <property type="match status" value="1"/>
</dbReference>
<dbReference type="eggNOG" id="COG1011">
    <property type="taxonomic scope" value="Bacteria"/>
</dbReference>
<dbReference type="OrthoDB" id="367448at2"/>
<dbReference type="GO" id="GO:0016787">
    <property type="term" value="F:hydrolase activity"/>
    <property type="evidence" value="ECO:0007669"/>
    <property type="project" value="UniProtKB-KW"/>
</dbReference>
<dbReference type="InterPro" id="IPR006439">
    <property type="entry name" value="HAD-SF_hydro_IA"/>
</dbReference>
<dbReference type="Proteomes" id="UP000054363">
    <property type="component" value="Unassembled WGS sequence"/>
</dbReference>
<dbReference type="AlphaFoldDB" id="A0A094IUE5"/>
<keyword evidence="2" id="KW-0378">Hydrolase</keyword>
<keyword evidence="5" id="KW-1185">Reference proteome</keyword>
<sequence length="241" mass="26854">MQFFRRLHPVQALSFDLDDTLYPNAPVMRAAEQAVHAYLCERHPQVAHWTAEDWARRRLHIMGRDQDLASDMTALRLATLCEGFREAGVGEAEAAAEAALQEFLKHRNAVEMDTSTHDNLERLAAHYPLFALSNGNVSVDAIGLAPYFTGILQPGKGRRGKPHPDMFSEARQLLPDIPPSGWLHIGDSPSADVFGARRAGWQTAWYTGGLGLSDQLQVLPTLAFDDLGRLTDFLLKDKQQR</sequence>
<dbReference type="InterPro" id="IPR051400">
    <property type="entry name" value="HAD-like_hydrolase"/>
</dbReference>
<name>A0A094IUE5_9GAMM</name>
<dbReference type="RefSeq" id="WP_034776152.1">
    <property type="nucleotide sequence ID" value="NZ_JPER01000004.1"/>
</dbReference>
<evidence type="ECO:0000313" key="4">
    <source>
        <dbReference type="EMBL" id="KFZ30762.1"/>
    </source>
</evidence>
<dbReference type="InterPro" id="IPR023214">
    <property type="entry name" value="HAD_sf"/>
</dbReference>
<organism evidence="4 5">
    <name type="scientific">Pseudidiomarina salinarum</name>
    <dbReference type="NCBI Taxonomy" id="435908"/>
    <lineage>
        <taxon>Bacteria</taxon>
        <taxon>Pseudomonadati</taxon>
        <taxon>Pseudomonadota</taxon>
        <taxon>Gammaproteobacteria</taxon>
        <taxon>Alteromonadales</taxon>
        <taxon>Idiomarinaceae</taxon>
        <taxon>Pseudidiomarina</taxon>
    </lineage>
</organism>
<protein>
    <submittedName>
        <fullName evidence="4">Uncharacterized protein</fullName>
    </submittedName>
</protein>
<dbReference type="PANTHER" id="PTHR46470:SF4">
    <property type="entry name" value="5-AMINO-6-(5-PHOSPHO-D-RIBITYLAMINO)URACIL PHOSPHATASE YIGB"/>
    <property type="match status" value="1"/>
</dbReference>
<dbReference type="Gene3D" id="1.20.120.1600">
    <property type="match status" value="1"/>
</dbReference>
<dbReference type="SUPFAM" id="SSF56784">
    <property type="entry name" value="HAD-like"/>
    <property type="match status" value="1"/>
</dbReference>
<evidence type="ECO:0000256" key="1">
    <source>
        <dbReference type="ARBA" id="ARBA00001946"/>
    </source>
</evidence>
<dbReference type="SFLD" id="SFLDS00003">
    <property type="entry name" value="Haloacid_Dehalogenase"/>
    <property type="match status" value="1"/>
</dbReference>
<dbReference type="Gene3D" id="3.40.50.1000">
    <property type="entry name" value="HAD superfamily/HAD-like"/>
    <property type="match status" value="1"/>
</dbReference>
<comment type="cofactor">
    <cofactor evidence="1">
        <name>Mg(2+)</name>
        <dbReference type="ChEBI" id="CHEBI:18420"/>
    </cofactor>
</comment>
<dbReference type="PANTHER" id="PTHR46470">
    <property type="entry name" value="N-ACYLNEURAMINATE-9-PHOSPHATASE"/>
    <property type="match status" value="1"/>
</dbReference>
<dbReference type="NCBIfam" id="TIGR01549">
    <property type="entry name" value="HAD-SF-IA-v1"/>
    <property type="match status" value="1"/>
</dbReference>
<accession>A0A094IUE5</accession>
<reference evidence="4 5" key="1">
    <citation type="submission" date="2014-06" db="EMBL/GenBank/DDBJ databases">
        <title>The draft genome sequence of Idiomarina salinarum ISL-52.</title>
        <authorList>
            <person name="Du J."/>
            <person name="Shao Z."/>
        </authorList>
    </citation>
    <scope>NUCLEOTIDE SEQUENCE [LARGE SCALE GENOMIC DNA]</scope>
    <source>
        <strain evidence="4 5">ISL-52</strain>
    </source>
</reference>
<dbReference type="InterPro" id="IPR036412">
    <property type="entry name" value="HAD-like_sf"/>
</dbReference>
<dbReference type="GO" id="GO:0009231">
    <property type="term" value="P:riboflavin biosynthetic process"/>
    <property type="evidence" value="ECO:0007669"/>
    <property type="project" value="TreeGrafter"/>
</dbReference>
<evidence type="ECO:0000256" key="3">
    <source>
        <dbReference type="ARBA" id="ARBA00022842"/>
    </source>
</evidence>
<dbReference type="EMBL" id="JPER01000004">
    <property type="protein sequence ID" value="KFZ30762.1"/>
    <property type="molecule type" value="Genomic_DNA"/>
</dbReference>
<evidence type="ECO:0000313" key="5">
    <source>
        <dbReference type="Proteomes" id="UP000054363"/>
    </source>
</evidence>